<dbReference type="PANTHER" id="PTHR12346:SF0">
    <property type="entry name" value="SIN3A, ISOFORM G"/>
    <property type="match status" value="1"/>
</dbReference>
<evidence type="ECO:0000313" key="7">
    <source>
        <dbReference type="Proteomes" id="UP000653305"/>
    </source>
</evidence>
<evidence type="ECO:0000256" key="2">
    <source>
        <dbReference type="ARBA" id="ARBA00022491"/>
    </source>
</evidence>
<dbReference type="Pfam" id="PF02671">
    <property type="entry name" value="PAH"/>
    <property type="match status" value="2"/>
</dbReference>
<keyword evidence="2" id="KW-0678">Repressor</keyword>
<dbReference type="PROSITE" id="PS51477">
    <property type="entry name" value="PAH"/>
    <property type="match status" value="2"/>
</dbReference>
<name>A0A830CT21_9LAMI</name>
<dbReference type="GO" id="GO:0000785">
    <property type="term" value="C:chromatin"/>
    <property type="evidence" value="ECO:0007669"/>
    <property type="project" value="TreeGrafter"/>
</dbReference>
<keyword evidence="3" id="KW-0677">Repeat</keyword>
<dbReference type="FunFam" id="1.20.1160.11:FF:000003">
    <property type="entry name" value="Paired amphipathic helix SIN3-like protein"/>
    <property type="match status" value="1"/>
</dbReference>
<organism evidence="6 7">
    <name type="scientific">Phtheirospermum japonicum</name>
    <dbReference type="NCBI Taxonomy" id="374723"/>
    <lineage>
        <taxon>Eukaryota</taxon>
        <taxon>Viridiplantae</taxon>
        <taxon>Streptophyta</taxon>
        <taxon>Embryophyta</taxon>
        <taxon>Tracheophyta</taxon>
        <taxon>Spermatophyta</taxon>
        <taxon>Magnoliopsida</taxon>
        <taxon>eudicotyledons</taxon>
        <taxon>Gunneridae</taxon>
        <taxon>Pentapetalae</taxon>
        <taxon>asterids</taxon>
        <taxon>lamiids</taxon>
        <taxon>Lamiales</taxon>
        <taxon>Orobanchaceae</taxon>
        <taxon>Orobanchaceae incertae sedis</taxon>
        <taxon>Phtheirospermum</taxon>
    </lineage>
</organism>
<evidence type="ECO:0000256" key="3">
    <source>
        <dbReference type="ARBA" id="ARBA00022737"/>
    </source>
</evidence>
<reference evidence="6" key="1">
    <citation type="submission" date="2020-07" db="EMBL/GenBank/DDBJ databases">
        <title>Ethylene signaling mediates host invasion by parasitic plants.</title>
        <authorList>
            <person name="Yoshida S."/>
        </authorList>
    </citation>
    <scope>NUCLEOTIDE SEQUENCE</scope>
    <source>
        <strain evidence="6">Okayama</strain>
    </source>
</reference>
<keyword evidence="4 5" id="KW-0539">Nucleus</keyword>
<proteinExistence type="predicted"/>
<evidence type="ECO:0000256" key="1">
    <source>
        <dbReference type="ARBA" id="ARBA00004123"/>
    </source>
</evidence>
<dbReference type="GO" id="GO:0000122">
    <property type="term" value="P:negative regulation of transcription by RNA polymerase II"/>
    <property type="evidence" value="ECO:0007669"/>
    <property type="project" value="TreeGrafter"/>
</dbReference>
<dbReference type="GO" id="GO:0003714">
    <property type="term" value="F:transcription corepressor activity"/>
    <property type="evidence" value="ECO:0007669"/>
    <property type="project" value="InterPro"/>
</dbReference>
<dbReference type="Proteomes" id="UP000653305">
    <property type="component" value="Unassembled WGS sequence"/>
</dbReference>
<dbReference type="SUPFAM" id="SSF47762">
    <property type="entry name" value="PAH2 domain"/>
    <property type="match status" value="2"/>
</dbReference>
<dbReference type="GO" id="GO:0000118">
    <property type="term" value="C:histone deacetylase complex"/>
    <property type="evidence" value="ECO:0007669"/>
    <property type="project" value="TreeGrafter"/>
</dbReference>
<evidence type="ECO:0000256" key="4">
    <source>
        <dbReference type="ARBA" id="ARBA00023242"/>
    </source>
</evidence>
<dbReference type="InterPro" id="IPR039774">
    <property type="entry name" value="Sin3-like"/>
</dbReference>
<gene>
    <name evidence="6" type="ORF">PHJA_002278200</name>
</gene>
<comment type="caution">
    <text evidence="6">The sequence shown here is derived from an EMBL/GenBank/DDBJ whole genome shotgun (WGS) entry which is preliminary data.</text>
</comment>
<dbReference type="Gene3D" id="1.20.1160.11">
    <property type="entry name" value="Paired amphipathic helix"/>
    <property type="match status" value="2"/>
</dbReference>
<protein>
    <submittedName>
        <fullName evidence="6">Paired amphipathic helix protein sin3-like 4</fullName>
    </submittedName>
</protein>
<dbReference type="EMBL" id="BMAC01000675">
    <property type="protein sequence ID" value="GFQ01343.1"/>
    <property type="molecule type" value="Genomic_DNA"/>
</dbReference>
<accession>A0A830CT21</accession>
<dbReference type="FunFam" id="1.20.1160.11:FF:000001">
    <property type="entry name" value="Paired amphipathic helix protein Sin3"/>
    <property type="match status" value="1"/>
</dbReference>
<keyword evidence="7" id="KW-1185">Reference proteome</keyword>
<dbReference type="InterPro" id="IPR036600">
    <property type="entry name" value="PAH_sf"/>
</dbReference>
<sequence length="181" mass="20843">MSTTTVTKNDALSYLKNVKETTPDKYNEFLDIMRGFKAQRIDTAGVVLRAKELFKGHRDLISGLNLFLPKVYKITLPLKDEPFIPRKMELREAIAFVTKVKTRFQGNDHHVYKAFLDILIMYRREHKSVTEVYQEVSVLFQNHADLLADFTCFLPDALLAASALRNIASLCTDFDNRVNIQ</sequence>
<evidence type="ECO:0000313" key="6">
    <source>
        <dbReference type="EMBL" id="GFQ01343.1"/>
    </source>
</evidence>
<dbReference type="OrthoDB" id="911495at2759"/>
<comment type="subcellular location">
    <subcellularLocation>
        <location evidence="1 5">Nucleus</location>
    </subcellularLocation>
</comment>
<evidence type="ECO:0000256" key="5">
    <source>
        <dbReference type="PROSITE-ProRule" id="PRU00810"/>
    </source>
</evidence>
<dbReference type="InterPro" id="IPR003822">
    <property type="entry name" value="PAH"/>
</dbReference>
<dbReference type="AlphaFoldDB" id="A0A830CT21"/>
<dbReference type="PANTHER" id="PTHR12346">
    <property type="entry name" value="SIN3B-RELATED"/>
    <property type="match status" value="1"/>
</dbReference>